<feature type="compositionally biased region" description="Polar residues" evidence="1">
    <location>
        <begin position="8"/>
        <end position="24"/>
    </location>
</feature>
<reference evidence="2 3" key="1">
    <citation type="submission" date="2019-12" db="EMBL/GenBank/DDBJ databases">
        <title>A genome sequence resource for the geographically widespread anthracnose pathogen Colletotrichum asianum.</title>
        <authorList>
            <person name="Meng Y."/>
        </authorList>
    </citation>
    <scope>NUCLEOTIDE SEQUENCE [LARGE SCALE GENOMIC DNA]</scope>
    <source>
        <strain evidence="2 3">ICMP 18580</strain>
    </source>
</reference>
<name>A0A8H3ZR27_9PEZI</name>
<evidence type="ECO:0000256" key="1">
    <source>
        <dbReference type="SAM" id="MobiDB-lite"/>
    </source>
</evidence>
<organism evidence="2 3">
    <name type="scientific">Colletotrichum asianum</name>
    <dbReference type="NCBI Taxonomy" id="702518"/>
    <lineage>
        <taxon>Eukaryota</taxon>
        <taxon>Fungi</taxon>
        <taxon>Dikarya</taxon>
        <taxon>Ascomycota</taxon>
        <taxon>Pezizomycotina</taxon>
        <taxon>Sordariomycetes</taxon>
        <taxon>Hypocreomycetidae</taxon>
        <taxon>Glomerellales</taxon>
        <taxon>Glomerellaceae</taxon>
        <taxon>Colletotrichum</taxon>
        <taxon>Colletotrichum gloeosporioides species complex</taxon>
    </lineage>
</organism>
<dbReference type="Proteomes" id="UP000434172">
    <property type="component" value="Unassembled WGS sequence"/>
</dbReference>
<protein>
    <submittedName>
        <fullName evidence="2">Uncharacterized protein</fullName>
    </submittedName>
</protein>
<evidence type="ECO:0000313" key="3">
    <source>
        <dbReference type="Proteomes" id="UP000434172"/>
    </source>
</evidence>
<comment type="caution">
    <text evidence="2">The sequence shown here is derived from an EMBL/GenBank/DDBJ whole genome shotgun (WGS) entry which is preliminary data.</text>
</comment>
<evidence type="ECO:0000313" key="2">
    <source>
        <dbReference type="EMBL" id="KAF0328643.1"/>
    </source>
</evidence>
<accession>A0A8H3ZR27</accession>
<feature type="region of interest" description="Disordered" evidence="1">
    <location>
        <begin position="1"/>
        <end position="42"/>
    </location>
</feature>
<proteinExistence type="predicted"/>
<feature type="compositionally biased region" description="Basic and acidic residues" evidence="1">
    <location>
        <begin position="25"/>
        <end position="34"/>
    </location>
</feature>
<sequence>MERRANLRTMTEGSDESIPTTTERANNDDADIQRRRDKTKSATECASYDQFATVAGSAEQLDVSVELEMLTRRNGNGGQLLESRKTLISGKSEATESFMEVRLK</sequence>
<dbReference type="EMBL" id="WOWK01000016">
    <property type="protein sequence ID" value="KAF0328643.1"/>
    <property type="molecule type" value="Genomic_DNA"/>
</dbReference>
<keyword evidence="3" id="KW-1185">Reference proteome</keyword>
<gene>
    <name evidence="2" type="ORF">GQ607_004055</name>
</gene>
<dbReference type="AlphaFoldDB" id="A0A8H3ZR27"/>